<sequence>MASAGRGQNARKALEQRPRPLGPLGTETLDIENRTQNWTAERRISVLIRVWQRNVRKNVTDDLNSLEHVKWPSVFVLESPYQPAIDSFRDRQRDRDDVRRLWDCVSLVEQGNA</sequence>
<gene>
    <name evidence="2" type="primary">Acey_s0123.g1163</name>
    <name evidence="2" type="ORF">Y032_0123g1163</name>
</gene>
<keyword evidence="3" id="KW-1185">Reference proteome</keyword>
<accession>A0A016T9M8</accession>
<evidence type="ECO:0000313" key="3">
    <source>
        <dbReference type="Proteomes" id="UP000024635"/>
    </source>
</evidence>
<dbReference type="EMBL" id="JARK01001459">
    <property type="protein sequence ID" value="EYB99366.1"/>
    <property type="molecule type" value="Genomic_DNA"/>
</dbReference>
<reference evidence="3" key="1">
    <citation type="journal article" date="2015" name="Nat. Genet.">
        <title>The genome and transcriptome of the zoonotic hookworm Ancylostoma ceylanicum identify infection-specific gene families.</title>
        <authorList>
            <person name="Schwarz E.M."/>
            <person name="Hu Y."/>
            <person name="Antoshechkin I."/>
            <person name="Miller M.M."/>
            <person name="Sternberg P.W."/>
            <person name="Aroian R.V."/>
        </authorList>
    </citation>
    <scope>NUCLEOTIDE SEQUENCE</scope>
    <source>
        <strain evidence="3">HY135</strain>
    </source>
</reference>
<dbReference type="AlphaFoldDB" id="A0A016T9M8"/>
<organism evidence="2 3">
    <name type="scientific">Ancylostoma ceylanicum</name>
    <dbReference type="NCBI Taxonomy" id="53326"/>
    <lineage>
        <taxon>Eukaryota</taxon>
        <taxon>Metazoa</taxon>
        <taxon>Ecdysozoa</taxon>
        <taxon>Nematoda</taxon>
        <taxon>Chromadorea</taxon>
        <taxon>Rhabditida</taxon>
        <taxon>Rhabditina</taxon>
        <taxon>Rhabditomorpha</taxon>
        <taxon>Strongyloidea</taxon>
        <taxon>Ancylostomatidae</taxon>
        <taxon>Ancylostomatinae</taxon>
        <taxon>Ancylostoma</taxon>
    </lineage>
</organism>
<evidence type="ECO:0000256" key="1">
    <source>
        <dbReference type="SAM" id="MobiDB-lite"/>
    </source>
</evidence>
<dbReference type="Proteomes" id="UP000024635">
    <property type="component" value="Unassembled WGS sequence"/>
</dbReference>
<protein>
    <submittedName>
        <fullName evidence="2">Uncharacterized protein</fullName>
    </submittedName>
</protein>
<name>A0A016T9M8_9BILA</name>
<comment type="caution">
    <text evidence="2">The sequence shown here is derived from an EMBL/GenBank/DDBJ whole genome shotgun (WGS) entry which is preliminary data.</text>
</comment>
<evidence type="ECO:0000313" key="2">
    <source>
        <dbReference type="EMBL" id="EYB99366.1"/>
    </source>
</evidence>
<feature type="region of interest" description="Disordered" evidence="1">
    <location>
        <begin position="1"/>
        <end position="27"/>
    </location>
</feature>
<proteinExistence type="predicted"/>